<dbReference type="GO" id="GO:0005975">
    <property type="term" value="P:carbohydrate metabolic process"/>
    <property type="evidence" value="ECO:0007669"/>
    <property type="project" value="InterPro"/>
</dbReference>
<keyword evidence="8" id="KW-1185">Reference proteome</keyword>
<evidence type="ECO:0000313" key="8">
    <source>
        <dbReference type="Proteomes" id="UP001367676"/>
    </source>
</evidence>
<evidence type="ECO:0000256" key="5">
    <source>
        <dbReference type="ARBA" id="ARBA00023295"/>
    </source>
</evidence>
<comment type="caution">
    <text evidence="7">The sequence shown here is derived from an EMBL/GenBank/DDBJ whole genome shotgun (WGS) entry which is preliminary data.</text>
</comment>
<comment type="similarity">
    <text evidence="2">Belongs to the glycosyl hydrolase 13 family.</text>
</comment>
<feature type="domain" description="Glycosyl hydrolase family 13 catalytic" evidence="6">
    <location>
        <begin position="600"/>
        <end position="988"/>
    </location>
</feature>
<dbReference type="InterPro" id="IPR045857">
    <property type="entry name" value="O16G_dom_2"/>
</dbReference>
<evidence type="ECO:0000259" key="6">
    <source>
        <dbReference type="SMART" id="SM00642"/>
    </source>
</evidence>
<evidence type="ECO:0000256" key="1">
    <source>
        <dbReference type="ARBA" id="ARBA00001657"/>
    </source>
</evidence>
<dbReference type="Pfam" id="PF00128">
    <property type="entry name" value="Alpha-amylase"/>
    <property type="match status" value="2"/>
</dbReference>
<dbReference type="Gene3D" id="3.90.400.10">
    <property type="entry name" value="Oligo-1,6-glucosidase, Domain 2"/>
    <property type="match status" value="2"/>
</dbReference>
<accession>A0AAN9TI81</accession>
<dbReference type="GO" id="GO:0004558">
    <property type="term" value="F:alpha-1,4-glucosidase activity"/>
    <property type="evidence" value="ECO:0007669"/>
    <property type="project" value="UniProtKB-EC"/>
</dbReference>
<evidence type="ECO:0000256" key="4">
    <source>
        <dbReference type="ARBA" id="ARBA00023180"/>
    </source>
</evidence>
<dbReference type="AlphaFoldDB" id="A0AAN9TI81"/>
<reference evidence="7 8" key="1">
    <citation type="submission" date="2024-03" db="EMBL/GenBank/DDBJ databases">
        <title>Adaptation during the transition from Ophiocordyceps entomopathogen to insect associate is accompanied by gene loss and intensified selection.</title>
        <authorList>
            <person name="Ward C.M."/>
            <person name="Onetto C.A."/>
            <person name="Borneman A.R."/>
        </authorList>
    </citation>
    <scope>NUCLEOTIDE SEQUENCE [LARGE SCALE GENOMIC DNA]</scope>
    <source>
        <strain evidence="7">AWRI1</strain>
        <tissue evidence="7">Single Adult Female</tissue>
    </source>
</reference>
<dbReference type="EMBL" id="JBBCAQ010000028">
    <property type="protein sequence ID" value="KAK7585970.1"/>
    <property type="molecule type" value="Genomic_DNA"/>
</dbReference>
<dbReference type="SMART" id="SM00642">
    <property type="entry name" value="Aamy"/>
    <property type="match status" value="2"/>
</dbReference>
<keyword evidence="4" id="KW-0325">Glycoprotein</keyword>
<dbReference type="PANTHER" id="PTHR10357">
    <property type="entry name" value="ALPHA-AMYLASE FAMILY MEMBER"/>
    <property type="match status" value="1"/>
</dbReference>
<keyword evidence="5" id="KW-0378">Hydrolase</keyword>
<gene>
    <name evidence="7" type="ORF">V9T40_000149</name>
</gene>
<dbReference type="Gene3D" id="3.20.20.80">
    <property type="entry name" value="Glycosidases"/>
    <property type="match status" value="2"/>
</dbReference>
<dbReference type="SUPFAM" id="SSF51445">
    <property type="entry name" value="(Trans)glycosidases"/>
    <property type="match status" value="2"/>
</dbReference>
<organism evidence="7 8">
    <name type="scientific">Parthenolecanium corni</name>
    <dbReference type="NCBI Taxonomy" id="536013"/>
    <lineage>
        <taxon>Eukaryota</taxon>
        <taxon>Metazoa</taxon>
        <taxon>Ecdysozoa</taxon>
        <taxon>Arthropoda</taxon>
        <taxon>Hexapoda</taxon>
        <taxon>Insecta</taxon>
        <taxon>Pterygota</taxon>
        <taxon>Neoptera</taxon>
        <taxon>Paraneoptera</taxon>
        <taxon>Hemiptera</taxon>
        <taxon>Sternorrhyncha</taxon>
        <taxon>Coccoidea</taxon>
        <taxon>Coccidae</taxon>
        <taxon>Parthenolecanium</taxon>
    </lineage>
</organism>
<dbReference type="InterPro" id="IPR006047">
    <property type="entry name" value="GH13_cat_dom"/>
</dbReference>
<keyword evidence="5" id="KW-0326">Glycosidase</keyword>
<protein>
    <recommendedName>
        <fullName evidence="3">alpha-glucosidase</fullName>
        <ecNumber evidence="3">3.2.1.20</ecNumber>
    </recommendedName>
</protein>
<evidence type="ECO:0000313" key="7">
    <source>
        <dbReference type="EMBL" id="KAK7585970.1"/>
    </source>
</evidence>
<sequence>MSIHKLNSFACIILWKTRENSVREKSFGLAEKFETMLISEKYVTFLVFFINCITQTMTANNRDWWKYTTIYEIFVWSFKDSNGDGIGDIKGITSMLDHFVDLKIETIWLTPVYESPMVDAGYDVSDYYSIDPRFGTMEDFNELMAEMKKRGLRLLMDFVLNHSSDKHSWFLKSIEKIEPYTDYYVWKDAKGYDNNGTPIPPNNWLSVFSRPSSAWKWNTKRRQFYYHIFSEHEPDFNLRNSNLLRESKKIIKFWFDKGVAAGRLDAAHIYMEDSLLRDEDYSANLRFPPFDWPDTYYKYTHNQWESYQFIHKLRKFVDSHYNSNNEDEKILIVEAYTTWNYTMMYYGTESYKMVHFPFNFIFAIPSNFDSPKNLDKNIKKWLNRMPEHGIANWQVENHDLPARIANNVNPEIGDVMLIIVMMLPGVACIYYGQEIGLINTNPRSDQIRDFFGRDRVRAPMQWDDSINAGFSSNQKPWLPVNPNYWQMNVKAQKKTKNSRYNLLKILSQLRQTPTLKYGNFTSYLVSSWVYAFVRELNYRRTKSSKDRSVIVITNMGSETEMVHLHTSIPNLPPYLKVLTASMNAGYVSGNDWWKYTTVYEVYIWSFMDSDGDGVGDIKGITSKLDHFVDLGIEALWISPFFSSPRKDFGYDVTNYTEIDPIFGTMEDFEELLEKMNKKGLKLLVDLVINHSSDQHLWFQNSINRTEPYTEYYVWKDAKGYDENGRPLPPNNWLSLFGGSAWTWNEKRKQFYYHPFSVNQPDLNLRNTAVKTEIKNIMKFWFDKGVAGGRLDAAENYIEDLQFRDEALKKDASKKKSKWSDYEHIYTLNLWETFEFIHELREYVEKRYTKKNIEKILFAEIYFSDLNQTMAYYGTTDYKITHFPINIGFVILKKFPTPKSLDETIKFWLKNMPAHGAANWMSENHDNSRTGNRFSPQFMDIMVITMMTLPGIVCIYYGQEIGMMDYKVRPDQIRDPQLHEIDHIRDPERLPMQWDDSINAGFSSSIKTWLPVNPDYYRNNVEFQKKDPESRYNMYKILSNLRKTNTFKYGDFQSYFISSWVYAFSRSFHGEPTFITILNLGTETEMVHLRHSIPQLPPSVIVHAASGNAGYVPGDKLYTHPKYPKSFILRPMSAVVVSTP</sequence>
<dbReference type="FunFam" id="3.90.400.10:FF:000001">
    <property type="entry name" value="Maltase A3, isoform A"/>
    <property type="match status" value="2"/>
</dbReference>
<name>A0AAN9TI81_9HEMI</name>
<feature type="domain" description="Glycosyl hydrolase family 13 catalytic" evidence="6">
    <location>
        <begin position="72"/>
        <end position="457"/>
    </location>
</feature>
<proteinExistence type="inferred from homology"/>
<evidence type="ECO:0000256" key="2">
    <source>
        <dbReference type="ARBA" id="ARBA00008061"/>
    </source>
</evidence>
<dbReference type="InterPro" id="IPR017853">
    <property type="entry name" value="GH"/>
</dbReference>
<dbReference type="EC" id="3.2.1.20" evidence="3"/>
<dbReference type="PANTHER" id="PTHR10357:SF179">
    <property type="entry name" value="NEUTRAL AND BASIC AMINO ACID TRANSPORT PROTEIN RBAT"/>
    <property type="match status" value="1"/>
</dbReference>
<dbReference type="Proteomes" id="UP001367676">
    <property type="component" value="Unassembled WGS sequence"/>
</dbReference>
<evidence type="ECO:0000256" key="3">
    <source>
        <dbReference type="ARBA" id="ARBA00012741"/>
    </source>
</evidence>
<comment type="catalytic activity">
    <reaction evidence="1">
        <text>Hydrolysis of terminal, non-reducing (1-&gt;4)-linked alpha-D-glucose residues with release of alpha-D-glucose.</text>
        <dbReference type="EC" id="3.2.1.20"/>
    </reaction>
</comment>